<protein>
    <recommendedName>
        <fullName evidence="3">Homeodomain-like domain-containing protein</fullName>
    </recommendedName>
</protein>
<dbReference type="AlphaFoldDB" id="A0AAV3SBL6"/>
<reference evidence="1" key="2">
    <citation type="submission" date="2023-12" db="EMBL/GenBank/DDBJ databases">
        <authorList>
            <person name="Sun Q."/>
            <person name="Inoue M."/>
        </authorList>
    </citation>
    <scope>NUCLEOTIDE SEQUENCE</scope>
    <source>
        <strain evidence="1">JCM 12289</strain>
    </source>
</reference>
<dbReference type="Proteomes" id="UP001500962">
    <property type="component" value="Unassembled WGS sequence"/>
</dbReference>
<sequence length="77" mass="8832">MVMKNNQRGLLVKHLSSDELDRAIADAQKADETHLVRRLCYVKNLYAGDTREEAGDRVGISPSTTRRWAQAWNEVLY</sequence>
<reference evidence="1" key="1">
    <citation type="journal article" date="2014" name="Int. J. Syst. Evol. Microbiol.">
        <title>Complete genome sequence of Corynebacterium casei LMG S-19264T (=DSM 44701T), isolated from a smear-ripened cheese.</title>
        <authorList>
            <consortium name="US DOE Joint Genome Institute (JGI-PGF)"/>
            <person name="Walter F."/>
            <person name="Albersmeier A."/>
            <person name="Kalinowski J."/>
            <person name="Ruckert C."/>
        </authorList>
    </citation>
    <scope>NUCLEOTIDE SEQUENCE</scope>
    <source>
        <strain evidence="1">JCM 12289</strain>
    </source>
</reference>
<name>A0AAV3SBL6_HALDO</name>
<evidence type="ECO:0000313" key="2">
    <source>
        <dbReference type="Proteomes" id="UP001500962"/>
    </source>
</evidence>
<accession>A0AAV3SBL6</accession>
<comment type="caution">
    <text evidence="1">The sequence shown here is derived from an EMBL/GenBank/DDBJ whole genome shotgun (WGS) entry which is preliminary data.</text>
</comment>
<dbReference type="Pfam" id="PF13384">
    <property type="entry name" value="HTH_23"/>
    <property type="match status" value="1"/>
</dbReference>
<proteinExistence type="predicted"/>
<evidence type="ECO:0008006" key="3">
    <source>
        <dbReference type="Google" id="ProtNLM"/>
    </source>
</evidence>
<organism evidence="1 2">
    <name type="scientific">Halococcus dombrowskii</name>
    <dbReference type="NCBI Taxonomy" id="179637"/>
    <lineage>
        <taxon>Archaea</taxon>
        <taxon>Methanobacteriati</taxon>
        <taxon>Methanobacteriota</taxon>
        <taxon>Stenosarchaea group</taxon>
        <taxon>Halobacteria</taxon>
        <taxon>Halobacteriales</taxon>
        <taxon>Halococcaceae</taxon>
        <taxon>Halococcus</taxon>
    </lineage>
</organism>
<dbReference type="EMBL" id="BAAADN010000007">
    <property type="protein sequence ID" value="GAA0452348.1"/>
    <property type="molecule type" value="Genomic_DNA"/>
</dbReference>
<gene>
    <name evidence="1" type="ORF">GCM10008985_05030</name>
</gene>
<evidence type="ECO:0000313" key="1">
    <source>
        <dbReference type="EMBL" id="GAA0452348.1"/>
    </source>
</evidence>